<sequence length="52" mass="6156">MQIEPSEEKLELVYLSLFSTCFALPLAMKNPRFGSLRKRYVEQLDFILKAYK</sequence>
<protein>
    <recommendedName>
        <fullName evidence="2">Transcriptional regulator, TetR family</fullName>
    </recommendedName>
</protein>
<proteinExistence type="predicted"/>
<gene>
    <name evidence="1" type="ORF">MNB_SV-5-1499</name>
</gene>
<reference evidence="1" key="1">
    <citation type="submission" date="2016-10" db="EMBL/GenBank/DDBJ databases">
        <authorList>
            <person name="de Groot N.N."/>
        </authorList>
    </citation>
    <scope>NUCLEOTIDE SEQUENCE</scope>
</reference>
<evidence type="ECO:0008006" key="2">
    <source>
        <dbReference type="Google" id="ProtNLM"/>
    </source>
</evidence>
<accession>A0A1W1EDV8</accession>
<evidence type="ECO:0000313" key="1">
    <source>
        <dbReference type="EMBL" id="SFZ98193.1"/>
    </source>
</evidence>
<name>A0A1W1EDV8_9ZZZZ</name>
<organism evidence="1">
    <name type="scientific">hydrothermal vent metagenome</name>
    <dbReference type="NCBI Taxonomy" id="652676"/>
    <lineage>
        <taxon>unclassified sequences</taxon>
        <taxon>metagenomes</taxon>
        <taxon>ecological metagenomes</taxon>
    </lineage>
</organism>
<dbReference type="AlphaFoldDB" id="A0A1W1EDV8"/>
<dbReference type="EMBL" id="FPKX01000036">
    <property type="protein sequence ID" value="SFZ98193.1"/>
    <property type="molecule type" value="Genomic_DNA"/>
</dbReference>